<keyword evidence="3" id="KW-0121">Carboxypeptidase</keyword>
<sequence length="428" mass="49492">MYHSYNQGVKYLAITRFVVFFLLASCSSSRFASFESKLESAPLNRSFHSLVVFNIDKQKEIYNHNGGRYFTPASNTKIVTLYTGTKFLPQQVPALKYISQNDTIYFEGTGDPSLLHPYFKDSTAIRFIQKYNTVFWHPYNSSEDRYGPGWAWEDFDTYFSPEKSALPLYGNVVTLFNVPELKASPELFSDSVQVKEAKFRREEFQNQFYLNPKIKDTIEVPFVTDMAISQRLLRDVLGKEIAVVDEFPQGPKETFHGIPMDSIYKRMMHKSDNFLAEQILMLASSTLSDTLSTKTAINTMLDKHLSDLPQQPRWVDGSGLSRYNLFTPNSLVHILKKLHNEISQERLFQLFPMWDATGTVDTWNHPGFQPFIFAKSGSFGNHYNLSGYLITRSGKVFIFSFMNNHFRVPSHEIRTYIFATLKSIHERY</sequence>
<keyword evidence="2" id="KW-0378">Hydrolase</keyword>
<dbReference type="PANTHER" id="PTHR30023:SF0">
    <property type="entry name" value="PENICILLIN-SENSITIVE CARBOXYPEPTIDASE A"/>
    <property type="match status" value="1"/>
</dbReference>
<evidence type="ECO:0000313" key="4">
    <source>
        <dbReference type="Proteomes" id="UP000751614"/>
    </source>
</evidence>
<dbReference type="EMBL" id="VCNI01000001">
    <property type="protein sequence ID" value="TMU57003.1"/>
    <property type="molecule type" value="Genomic_DNA"/>
</dbReference>
<dbReference type="SUPFAM" id="SSF56601">
    <property type="entry name" value="beta-lactamase/transpeptidase-like"/>
    <property type="match status" value="1"/>
</dbReference>
<keyword evidence="4" id="KW-1185">Reference proteome</keyword>
<dbReference type="InterPro" id="IPR000667">
    <property type="entry name" value="Peptidase_S13"/>
</dbReference>
<comment type="caution">
    <text evidence="3">The sequence shown here is derived from an EMBL/GenBank/DDBJ whole genome shotgun (WGS) entry which is preliminary data.</text>
</comment>
<dbReference type="InterPro" id="IPR012338">
    <property type="entry name" value="Beta-lactam/transpept-like"/>
</dbReference>
<evidence type="ECO:0000256" key="2">
    <source>
        <dbReference type="ARBA" id="ARBA00022801"/>
    </source>
</evidence>
<dbReference type="Pfam" id="PF02113">
    <property type="entry name" value="Peptidase_S13"/>
    <property type="match status" value="2"/>
</dbReference>
<comment type="similarity">
    <text evidence="1">Belongs to the peptidase S13 family.</text>
</comment>
<keyword evidence="3" id="KW-0645">Protease</keyword>
<dbReference type="PANTHER" id="PTHR30023">
    <property type="entry name" value="D-ALANYL-D-ALANINE CARBOXYPEPTIDASE"/>
    <property type="match status" value="1"/>
</dbReference>
<gene>
    <name evidence="3" type="ORF">FGG15_05500</name>
</gene>
<dbReference type="Gene3D" id="3.40.710.10">
    <property type="entry name" value="DD-peptidase/beta-lactamase superfamily"/>
    <property type="match status" value="2"/>
</dbReference>
<organism evidence="3 4">
    <name type="scientific">Flagellimonas algicola</name>
    <dbReference type="NCBI Taxonomy" id="2583815"/>
    <lineage>
        <taxon>Bacteria</taxon>
        <taxon>Pseudomonadati</taxon>
        <taxon>Bacteroidota</taxon>
        <taxon>Flavobacteriia</taxon>
        <taxon>Flavobacteriales</taxon>
        <taxon>Flavobacteriaceae</taxon>
        <taxon>Flagellimonas</taxon>
    </lineage>
</organism>
<evidence type="ECO:0000313" key="3">
    <source>
        <dbReference type="EMBL" id="TMU57003.1"/>
    </source>
</evidence>
<protein>
    <submittedName>
        <fullName evidence="3">D-alanyl-D-alanine carboxypeptidase</fullName>
    </submittedName>
</protein>
<accession>A0ABY2WPU4</accession>
<name>A0ABY2WPU4_9FLAO</name>
<dbReference type="GO" id="GO:0004180">
    <property type="term" value="F:carboxypeptidase activity"/>
    <property type="evidence" value="ECO:0007669"/>
    <property type="project" value="UniProtKB-KW"/>
</dbReference>
<dbReference type="Proteomes" id="UP000751614">
    <property type="component" value="Unassembled WGS sequence"/>
</dbReference>
<reference evidence="3 4" key="1">
    <citation type="submission" date="2019-05" db="EMBL/GenBank/DDBJ databases">
        <title>Flagellimonas sp. AsT0115, sp. nov., isolated from a marine red algae, Asparagopsis taxiformis.</title>
        <authorList>
            <person name="Kim J."/>
            <person name="Jeong S.E."/>
            <person name="Jeon C.O."/>
        </authorList>
    </citation>
    <scope>NUCLEOTIDE SEQUENCE [LARGE SCALE GENOMIC DNA]</scope>
    <source>
        <strain evidence="3 4">AsT0115</strain>
    </source>
</reference>
<evidence type="ECO:0000256" key="1">
    <source>
        <dbReference type="ARBA" id="ARBA00006096"/>
    </source>
</evidence>
<dbReference type="RefSeq" id="WP_138834029.1">
    <property type="nucleotide sequence ID" value="NZ_VCNI01000001.1"/>
</dbReference>
<proteinExistence type="inferred from homology"/>
<dbReference type="PRINTS" id="PR00922">
    <property type="entry name" value="DADACBPTASE3"/>
</dbReference>